<reference evidence="3" key="1">
    <citation type="submission" date="2023-10" db="EMBL/GenBank/DDBJ databases">
        <authorList>
            <person name="Chen Y."/>
            <person name="Shah S."/>
            <person name="Dougan E. K."/>
            <person name="Thang M."/>
            <person name="Chan C."/>
        </authorList>
    </citation>
    <scope>NUCLEOTIDE SEQUENCE [LARGE SCALE GENOMIC DNA]</scope>
</reference>
<feature type="region of interest" description="Disordered" evidence="1">
    <location>
        <begin position="1"/>
        <end position="159"/>
    </location>
</feature>
<evidence type="ECO:0000256" key="1">
    <source>
        <dbReference type="SAM" id="MobiDB-lite"/>
    </source>
</evidence>
<gene>
    <name evidence="3" type="ORF">PCOR1329_LOCUS33858</name>
</gene>
<organism evidence="3 4">
    <name type="scientific">Prorocentrum cordatum</name>
    <dbReference type="NCBI Taxonomy" id="2364126"/>
    <lineage>
        <taxon>Eukaryota</taxon>
        <taxon>Sar</taxon>
        <taxon>Alveolata</taxon>
        <taxon>Dinophyceae</taxon>
        <taxon>Prorocentrales</taxon>
        <taxon>Prorocentraceae</taxon>
        <taxon>Prorocentrum</taxon>
    </lineage>
</organism>
<evidence type="ECO:0000313" key="3">
    <source>
        <dbReference type="EMBL" id="CAK0837739.1"/>
    </source>
</evidence>
<keyword evidence="2" id="KW-0472">Membrane</keyword>
<feature type="region of interest" description="Disordered" evidence="1">
    <location>
        <begin position="338"/>
        <end position="363"/>
    </location>
</feature>
<feature type="compositionally biased region" description="Low complexity" evidence="1">
    <location>
        <begin position="113"/>
        <end position="155"/>
    </location>
</feature>
<evidence type="ECO:0000256" key="2">
    <source>
        <dbReference type="SAM" id="Phobius"/>
    </source>
</evidence>
<accession>A0ABN9SYN7</accession>
<name>A0ABN9SYN7_9DINO</name>
<keyword evidence="2" id="KW-1133">Transmembrane helix</keyword>
<feature type="compositionally biased region" description="Low complexity" evidence="1">
    <location>
        <begin position="29"/>
        <end position="39"/>
    </location>
</feature>
<dbReference type="EMBL" id="CAUYUJ010014172">
    <property type="protein sequence ID" value="CAK0837739.1"/>
    <property type="molecule type" value="Genomic_DNA"/>
</dbReference>
<feature type="compositionally biased region" description="Low complexity" evidence="1">
    <location>
        <begin position="348"/>
        <end position="363"/>
    </location>
</feature>
<feature type="compositionally biased region" description="Basic residues" evidence="1">
    <location>
        <begin position="10"/>
        <end position="23"/>
    </location>
</feature>
<evidence type="ECO:0000313" key="4">
    <source>
        <dbReference type="Proteomes" id="UP001189429"/>
    </source>
</evidence>
<keyword evidence="4" id="KW-1185">Reference proteome</keyword>
<protein>
    <submittedName>
        <fullName evidence="3">Uncharacterized protein</fullName>
    </submittedName>
</protein>
<feature type="transmembrane region" description="Helical" evidence="2">
    <location>
        <begin position="614"/>
        <end position="635"/>
    </location>
</feature>
<feature type="compositionally biased region" description="Pro residues" evidence="1">
    <location>
        <begin position="103"/>
        <end position="112"/>
    </location>
</feature>
<comment type="caution">
    <text evidence="3">The sequence shown here is derived from an EMBL/GenBank/DDBJ whole genome shotgun (WGS) entry which is preliminary data.</text>
</comment>
<proteinExistence type="predicted"/>
<dbReference type="Proteomes" id="UP001189429">
    <property type="component" value="Unassembled WGS sequence"/>
</dbReference>
<keyword evidence="2" id="KW-0812">Transmembrane</keyword>
<sequence>MEKEQQRQPHTTRRHFRPARRRAREAEGPKASSSAAPPAARLPQEPPRHRTTIKNTFVEVILEEGDGQDGPYPAAGRRSCSSGCPRGGWDRPQAAAVRTASPSPAPAPPCPTPSAEGGRPAPRAAAQSRPSRGARGPAALADDGAAGAQAATDRAPSPSAEAVGRCGVVFAGSPCESPFAPVLQHPFPCAAGCPWPQCADSPTPWGGAVWQRLAAEAGRDAATDWFSEAFAQGVVEVSQDLVVLDAGIGSTGCWMKVTIASLSLEISVGSASSSSSSSGLSAANGSRVYFPMPAPAWPFCAPQQGASEAGEERLAATAAGASAAGAPTTAWPFCAPQRGASEAEEEAATAAVSPAPAAEAAEAGPLSSRAAGAALWHELGCEGRTPGPPAPRRRRLANKPWKAGGGGGDAAAAAKVLTATVRPLAGSLWRERPDYQNMRPAKPQCIRVGGLALRPHAGFARFDDLLVELRREHGRVVRQLLDRLPQPGGLEPSRSQDVCRAEAAPEAAVGLRTLARQGGGEARQTLAQVVEPAPEQPYAKSQDRSAGLRSPPWFCAASLGERLRAREVPRKSGQIAAPAPEWPEAVAVPQEGAGGPPGSVLGGGRRSEGSLSALGWSSGVLLLVEMIFALLLNILR</sequence>